<gene>
    <name evidence="3" type="ORF">BCR32DRAFT_290997</name>
</gene>
<dbReference type="PANTHER" id="PTHR15032:SF4">
    <property type="entry name" value="N-ACYL-PHOSPHATIDYLETHANOLAMINE-HYDROLYZING PHOSPHOLIPASE D"/>
    <property type="match status" value="1"/>
</dbReference>
<dbReference type="STRING" id="1754192.A0A1Y1XGP9"/>
<dbReference type="GO" id="GO:0008270">
    <property type="term" value="F:zinc ion binding"/>
    <property type="evidence" value="ECO:0007669"/>
    <property type="project" value="InterPro"/>
</dbReference>
<reference evidence="3 4" key="1">
    <citation type="submission" date="2016-08" db="EMBL/GenBank/DDBJ databases">
        <title>A Parts List for Fungal Cellulosomes Revealed by Comparative Genomics.</title>
        <authorList>
            <consortium name="DOE Joint Genome Institute"/>
            <person name="Haitjema C.H."/>
            <person name="Gilmore S.P."/>
            <person name="Henske J.K."/>
            <person name="Solomon K.V."/>
            <person name="De Groot R."/>
            <person name="Kuo A."/>
            <person name="Mondo S.J."/>
            <person name="Salamov A.A."/>
            <person name="Labutti K."/>
            <person name="Zhao Z."/>
            <person name="Chiniquy J."/>
            <person name="Barry K."/>
            <person name="Brewer H.M."/>
            <person name="Purvine S.O."/>
            <person name="Wright A.T."/>
            <person name="Boxma B."/>
            <person name="Van Alen T."/>
            <person name="Hackstein J.H."/>
            <person name="Baker S.E."/>
            <person name="Grigoriev I.V."/>
            <person name="O'Malley M.A."/>
        </authorList>
    </citation>
    <scope>NUCLEOTIDE SEQUENCE [LARGE SCALE GENOMIC DNA]</scope>
    <source>
        <strain evidence="3 4">S4</strain>
    </source>
</reference>
<dbReference type="PANTHER" id="PTHR15032">
    <property type="entry name" value="N-ACYL-PHOSPHATIDYLETHANOLAMINE-HYDROLYZING PHOSPHOLIPASE D"/>
    <property type="match status" value="1"/>
</dbReference>
<name>A0A1Y1XGP9_9FUNG</name>
<dbReference type="Proteomes" id="UP000193944">
    <property type="component" value="Unassembled WGS sequence"/>
</dbReference>
<dbReference type="GO" id="GO:0005737">
    <property type="term" value="C:cytoplasm"/>
    <property type="evidence" value="ECO:0007669"/>
    <property type="project" value="TreeGrafter"/>
</dbReference>
<evidence type="ECO:0000313" key="4">
    <source>
        <dbReference type="Proteomes" id="UP000193944"/>
    </source>
</evidence>
<dbReference type="InterPro" id="IPR024884">
    <property type="entry name" value="NAPE-PLD"/>
</dbReference>
<dbReference type="EMBL" id="MCFG01000043">
    <property type="protein sequence ID" value="ORX84938.1"/>
    <property type="molecule type" value="Genomic_DNA"/>
</dbReference>
<reference evidence="3 4" key="2">
    <citation type="submission" date="2016-08" db="EMBL/GenBank/DDBJ databases">
        <title>Pervasive Adenine N6-methylation of Active Genes in Fungi.</title>
        <authorList>
            <consortium name="DOE Joint Genome Institute"/>
            <person name="Mondo S.J."/>
            <person name="Dannebaum R.O."/>
            <person name="Kuo R.C."/>
            <person name="Labutti K."/>
            <person name="Haridas S."/>
            <person name="Kuo A."/>
            <person name="Salamov A."/>
            <person name="Ahrendt S.R."/>
            <person name="Lipzen A."/>
            <person name="Sullivan W."/>
            <person name="Andreopoulos W.B."/>
            <person name="Clum A."/>
            <person name="Lindquist E."/>
            <person name="Daum C."/>
            <person name="Ramamoorthy G.K."/>
            <person name="Gryganskyi A."/>
            <person name="Culley D."/>
            <person name="Magnuson J.K."/>
            <person name="James T.Y."/>
            <person name="O'Malley M.A."/>
            <person name="Stajich J.E."/>
            <person name="Spatafora J.W."/>
            <person name="Visel A."/>
            <person name="Grigoriev I.V."/>
        </authorList>
    </citation>
    <scope>NUCLEOTIDE SEQUENCE [LARGE SCALE GENOMIC DNA]</scope>
    <source>
        <strain evidence="3 4">S4</strain>
    </source>
</reference>
<dbReference type="AlphaFoldDB" id="A0A1Y1XGP9"/>
<feature type="binding site" evidence="1">
    <location>
        <position position="155"/>
    </location>
    <ligand>
        <name>an N-acyl-1,2-diacyl-sn-glycero-3-phosphoethanolamine</name>
        <dbReference type="ChEBI" id="CHEBI:62537"/>
    </ligand>
</feature>
<accession>A0A1Y1XGP9</accession>
<feature type="domain" description="Metallo-beta-lactamase" evidence="2">
    <location>
        <begin position="110"/>
        <end position="367"/>
    </location>
</feature>
<dbReference type="GO" id="GO:0070291">
    <property type="term" value="P:N-acylethanolamine metabolic process"/>
    <property type="evidence" value="ECO:0007669"/>
    <property type="project" value="TreeGrafter"/>
</dbReference>
<dbReference type="PIRSF" id="PIRSF038896">
    <property type="entry name" value="NAPE-PLD"/>
    <property type="match status" value="1"/>
</dbReference>
<organism evidence="3 4">
    <name type="scientific">Anaeromyces robustus</name>
    <dbReference type="NCBI Taxonomy" id="1754192"/>
    <lineage>
        <taxon>Eukaryota</taxon>
        <taxon>Fungi</taxon>
        <taxon>Fungi incertae sedis</taxon>
        <taxon>Chytridiomycota</taxon>
        <taxon>Chytridiomycota incertae sedis</taxon>
        <taxon>Neocallimastigomycetes</taxon>
        <taxon>Neocallimastigales</taxon>
        <taxon>Neocallimastigaceae</taxon>
        <taxon>Anaeromyces</taxon>
    </lineage>
</organism>
<dbReference type="InterPro" id="IPR036866">
    <property type="entry name" value="RibonucZ/Hydroxyglut_hydro"/>
</dbReference>
<dbReference type="Pfam" id="PF12706">
    <property type="entry name" value="Lactamase_B_2"/>
    <property type="match status" value="1"/>
</dbReference>
<feature type="binding site" evidence="1">
    <location>
        <position position="344"/>
    </location>
    <ligand>
        <name>an N-acyl-1,2-diacyl-sn-glycero-3-phosphoethanolamine</name>
        <dbReference type="ChEBI" id="CHEBI:62537"/>
    </ligand>
</feature>
<dbReference type="Gene3D" id="3.60.15.10">
    <property type="entry name" value="Ribonuclease Z/Hydroxyacylglutathione hydrolase-like"/>
    <property type="match status" value="1"/>
</dbReference>
<evidence type="ECO:0000259" key="2">
    <source>
        <dbReference type="Pfam" id="PF12706"/>
    </source>
</evidence>
<evidence type="ECO:0000313" key="3">
    <source>
        <dbReference type="EMBL" id="ORX84938.1"/>
    </source>
</evidence>
<dbReference type="OrthoDB" id="332863at2759"/>
<comment type="caution">
    <text evidence="3">The sequence shown here is derived from an EMBL/GenBank/DDBJ whole genome shotgun (WGS) entry which is preliminary data.</text>
</comment>
<dbReference type="GO" id="GO:0070290">
    <property type="term" value="F:N-acylphosphatidylethanolamine-specific phospholipase D activity"/>
    <property type="evidence" value="ECO:0007669"/>
    <property type="project" value="InterPro"/>
</dbReference>
<evidence type="ECO:0000256" key="1">
    <source>
        <dbReference type="PIRSR" id="PIRSR038896-50"/>
    </source>
</evidence>
<sequence length="415" mass="47801">MIYLKKLPEKEKSPEKCCPSVKEGNRYINPWPSAVPKAKKFNYNLWNKRMYDYFTSSIVAREKNQNLKVDLDLPTITKYYEDINYNNNIKIQVTWLGHSAFLVQINSFTLLFDPFLSRRASPINFIGPYRCRDRGFESFSELPPVDFIVLSHNHYDHLDKATIKEIFSVEKNKKTHIFCPLELKSWFLGLGIPENQVTECDWWDEYEITKLPESFDISNETQTQLNETLTSNNNTTTTTTTTTNNNNNKINIIAVPAQHFSGRTGLDYNTTLWVGWVIKNPETSCYFVGDTGYRAIPDNCTEEEREKYPYCPIFKTIGELYGPFDIATIPIGPVTPANRMSINHTSANDAVNIHIDCKSKHSIPMHWGTAENLSIDSIESGPAELHEELKKKNIPLEEFQEVFIGQVYKIEKHAS</sequence>
<dbReference type="SUPFAM" id="SSF56281">
    <property type="entry name" value="Metallo-hydrolase/oxidoreductase"/>
    <property type="match status" value="1"/>
</dbReference>
<keyword evidence="4" id="KW-1185">Reference proteome</keyword>
<dbReference type="InterPro" id="IPR001279">
    <property type="entry name" value="Metallo-B-lactamas"/>
</dbReference>
<proteinExistence type="predicted"/>
<dbReference type="GO" id="GO:0070292">
    <property type="term" value="P:N-acylphosphatidylethanolamine metabolic process"/>
    <property type="evidence" value="ECO:0007669"/>
    <property type="project" value="TreeGrafter"/>
</dbReference>
<protein>
    <submittedName>
        <fullName evidence="3">Metallo-hydrolase/oxidoreductase</fullName>
    </submittedName>
</protein>
<keyword evidence="3" id="KW-0378">Hydrolase</keyword>